<proteinExistence type="predicted"/>
<protein>
    <submittedName>
        <fullName evidence="1">Uncharacterized protein</fullName>
    </submittedName>
</protein>
<evidence type="ECO:0000313" key="1">
    <source>
        <dbReference type="EMBL" id="GIZ01494.1"/>
    </source>
</evidence>
<dbReference type="Proteomes" id="UP001054945">
    <property type="component" value="Unassembled WGS sequence"/>
</dbReference>
<name>A0AAV4Y5R5_CAEEX</name>
<evidence type="ECO:0000313" key="2">
    <source>
        <dbReference type="Proteomes" id="UP001054945"/>
    </source>
</evidence>
<dbReference type="EMBL" id="BPLR01001311">
    <property type="protein sequence ID" value="GIZ01494.1"/>
    <property type="molecule type" value="Genomic_DNA"/>
</dbReference>
<sequence>MTVERQTKPQRSVVLFRVVSAVAKNPLVSVEVGFYSTSVLVCSSVEKLRRRIELSLAGVRTPRTVEEFPEGGVIILMDNLNSIEHTENTLIRQFSAPIIYR</sequence>
<accession>A0AAV4Y5R5</accession>
<dbReference type="AlphaFoldDB" id="A0AAV4Y5R5"/>
<gene>
    <name evidence="1" type="ORF">CEXT_18351</name>
</gene>
<keyword evidence="2" id="KW-1185">Reference proteome</keyword>
<organism evidence="1 2">
    <name type="scientific">Caerostris extrusa</name>
    <name type="common">Bark spider</name>
    <name type="synonym">Caerostris bankana</name>
    <dbReference type="NCBI Taxonomy" id="172846"/>
    <lineage>
        <taxon>Eukaryota</taxon>
        <taxon>Metazoa</taxon>
        <taxon>Ecdysozoa</taxon>
        <taxon>Arthropoda</taxon>
        <taxon>Chelicerata</taxon>
        <taxon>Arachnida</taxon>
        <taxon>Araneae</taxon>
        <taxon>Araneomorphae</taxon>
        <taxon>Entelegynae</taxon>
        <taxon>Araneoidea</taxon>
        <taxon>Araneidae</taxon>
        <taxon>Caerostris</taxon>
    </lineage>
</organism>
<comment type="caution">
    <text evidence="1">The sequence shown here is derived from an EMBL/GenBank/DDBJ whole genome shotgun (WGS) entry which is preliminary data.</text>
</comment>
<reference evidence="1 2" key="1">
    <citation type="submission" date="2021-06" db="EMBL/GenBank/DDBJ databases">
        <title>Caerostris extrusa draft genome.</title>
        <authorList>
            <person name="Kono N."/>
            <person name="Arakawa K."/>
        </authorList>
    </citation>
    <scope>NUCLEOTIDE SEQUENCE [LARGE SCALE GENOMIC DNA]</scope>
</reference>